<dbReference type="PANTHER" id="PTHR46663:SF2">
    <property type="entry name" value="GGDEF DOMAIN-CONTAINING PROTEIN"/>
    <property type="match status" value="1"/>
</dbReference>
<keyword evidence="4" id="KW-1133">Transmembrane helix</keyword>
<dbReference type="CDD" id="cd06225">
    <property type="entry name" value="HAMP"/>
    <property type="match status" value="1"/>
</dbReference>
<name>A0A4R2F826_9GAMM</name>
<evidence type="ECO:0000259" key="6">
    <source>
        <dbReference type="PROSITE" id="PS50887"/>
    </source>
</evidence>
<dbReference type="PANTHER" id="PTHR46663">
    <property type="entry name" value="DIGUANYLATE CYCLASE DGCT-RELATED"/>
    <property type="match status" value="1"/>
</dbReference>
<keyword evidence="8" id="KW-1185">Reference proteome</keyword>
<feature type="domain" description="GGDEF" evidence="6">
    <location>
        <begin position="299"/>
        <end position="431"/>
    </location>
</feature>
<dbReference type="OrthoDB" id="766410at2"/>
<feature type="domain" description="HAMP" evidence="5">
    <location>
        <begin position="190"/>
        <end position="242"/>
    </location>
</feature>
<feature type="coiled-coil region" evidence="2">
    <location>
        <begin position="230"/>
        <end position="271"/>
    </location>
</feature>
<evidence type="ECO:0000259" key="5">
    <source>
        <dbReference type="PROSITE" id="PS50885"/>
    </source>
</evidence>
<keyword evidence="2" id="KW-0175">Coiled coil</keyword>
<dbReference type="AlphaFoldDB" id="A0A4R2F826"/>
<comment type="caution">
    <text evidence="7">The sequence shown here is derived from an EMBL/GenBank/DDBJ whole genome shotgun (WGS) entry which is preliminary data.</text>
</comment>
<dbReference type="InterPro" id="IPR052163">
    <property type="entry name" value="DGC-Regulatory_Protein"/>
</dbReference>
<dbReference type="GO" id="GO:0003824">
    <property type="term" value="F:catalytic activity"/>
    <property type="evidence" value="ECO:0007669"/>
    <property type="project" value="UniProtKB-ARBA"/>
</dbReference>
<evidence type="ECO:0000313" key="8">
    <source>
        <dbReference type="Proteomes" id="UP000294832"/>
    </source>
</evidence>
<dbReference type="SUPFAM" id="SSF55073">
    <property type="entry name" value="Nucleotide cyclase"/>
    <property type="match status" value="1"/>
</dbReference>
<dbReference type="EMBL" id="SLWF01000021">
    <property type="protein sequence ID" value="TCN81896.1"/>
    <property type="molecule type" value="Genomic_DNA"/>
</dbReference>
<evidence type="ECO:0000256" key="1">
    <source>
        <dbReference type="ARBA" id="ARBA00001946"/>
    </source>
</evidence>
<dbReference type="Proteomes" id="UP000294832">
    <property type="component" value="Unassembled WGS sequence"/>
</dbReference>
<accession>A0A4R2F826</accession>
<reference evidence="7 8" key="1">
    <citation type="submission" date="2019-03" db="EMBL/GenBank/DDBJ databases">
        <title>Freshwater and sediment microbial communities from various areas in North America, analyzing microbe dynamics in response to fracking.</title>
        <authorList>
            <person name="Lamendella R."/>
        </authorList>
    </citation>
    <scope>NUCLEOTIDE SEQUENCE [LARGE SCALE GENOMIC DNA]</scope>
    <source>
        <strain evidence="7 8">74A</strain>
    </source>
</reference>
<evidence type="ECO:0000313" key="7">
    <source>
        <dbReference type="EMBL" id="TCN81896.1"/>
    </source>
</evidence>
<gene>
    <name evidence="7" type="ORF">EDC91_12143</name>
</gene>
<dbReference type="NCBIfam" id="TIGR00254">
    <property type="entry name" value="GGDEF"/>
    <property type="match status" value="1"/>
</dbReference>
<comment type="cofactor">
    <cofactor evidence="1">
        <name>Mg(2+)</name>
        <dbReference type="ChEBI" id="CHEBI:18420"/>
    </cofactor>
</comment>
<dbReference type="SMART" id="SM00267">
    <property type="entry name" value="GGDEF"/>
    <property type="match status" value="1"/>
</dbReference>
<evidence type="ECO:0000256" key="3">
    <source>
        <dbReference type="SAM" id="MobiDB-lite"/>
    </source>
</evidence>
<dbReference type="RefSeq" id="WP_133039638.1">
    <property type="nucleotide sequence ID" value="NZ_BMXW01000002.1"/>
</dbReference>
<sequence length="438" mass="49977">MRISKRLKLLVALCVILALAHGIALLNQRTMMVRSFEQINHLTEVQLRVDLLRSNLWLLQQYQDQKAINDTAKALDNLRHFIDTAQQLEMDEREATLLNNLKRHEDNISVLLDISRQNLVNGEKLQSNSNTVLTARYSAIIQSMSEDLLRLQTRVIDNARKFQIQHLYFNGILLSIIAVLVTLFSLQTLSRFRMHLSTLKKGIKDLADGDLLSLIRIPKDEEFGEVADEFNRMKQELLIATQKRDQLQQEVEEQTHRLQEQQEKLRHMAEHDDLTGVLNRGAATTQIELAIERCKRQQQKAALLFIDLDRFKPVNDNLGHAAGDAVLKEIAQRLHHNLRASDMIARIGGDEFIVWLEPVHNAEEIALVANKVRDTGRAINLYGQTLDIGLSVGTSVYPDNGHNLNSLLNHADAAMYKSKKRKPPQSQDEDSPPIKMVE</sequence>
<dbReference type="CDD" id="cd01949">
    <property type="entry name" value="GGDEF"/>
    <property type="match status" value="1"/>
</dbReference>
<dbReference type="GO" id="GO:0007165">
    <property type="term" value="P:signal transduction"/>
    <property type="evidence" value="ECO:0007669"/>
    <property type="project" value="InterPro"/>
</dbReference>
<dbReference type="Pfam" id="PF00990">
    <property type="entry name" value="GGDEF"/>
    <property type="match status" value="1"/>
</dbReference>
<dbReference type="Gene3D" id="3.30.70.270">
    <property type="match status" value="1"/>
</dbReference>
<dbReference type="GO" id="GO:0016020">
    <property type="term" value="C:membrane"/>
    <property type="evidence" value="ECO:0007669"/>
    <property type="project" value="InterPro"/>
</dbReference>
<organism evidence="7 8">
    <name type="scientific">Shewanella fodinae</name>
    <dbReference type="NCBI Taxonomy" id="552357"/>
    <lineage>
        <taxon>Bacteria</taxon>
        <taxon>Pseudomonadati</taxon>
        <taxon>Pseudomonadota</taxon>
        <taxon>Gammaproteobacteria</taxon>
        <taxon>Alteromonadales</taxon>
        <taxon>Shewanellaceae</taxon>
        <taxon>Shewanella</taxon>
    </lineage>
</organism>
<keyword evidence="4" id="KW-0812">Transmembrane</keyword>
<dbReference type="InterPro" id="IPR000160">
    <property type="entry name" value="GGDEF_dom"/>
</dbReference>
<dbReference type="FunFam" id="3.30.70.270:FF:000001">
    <property type="entry name" value="Diguanylate cyclase domain protein"/>
    <property type="match status" value="1"/>
</dbReference>
<dbReference type="PROSITE" id="PS50887">
    <property type="entry name" value="GGDEF"/>
    <property type="match status" value="1"/>
</dbReference>
<evidence type="ECO:0000256" key="4">
    <source>
        <dbReference type="SAM" id="Phobius"/>
    </source>
</evidence>
<proteinExistence type="predicted"/>
<keyword evidence="4" id="KW-0472">Membrane</keyword>
<dbReference type="PROSITE" id="PS50885">
    <property type="entry name" value="HAMP"/>
    <property type="match status" value="1"/>
</dbReference>
<protein>
    <submittedName>
        <fullName evidence="7">Diguanylate cyclase (GGDEF)-like protein</fullName>
    </submittedName>
</protein>
<dbReference type="InterPro" id="IPR003660">
    <property type="entry name" value="HAMP_dom"/>
</dbReference>
<dbReference type="Gene3D" id="6.10.340.10">
    <property type="match status" value="1"/>
</dbReference>
<feature type="transmembrane region" description="Helical" evidence="4">
    <location>
        <begin position="167"/>
        <end position="186"/>
    </location>
</feature>
<evidence type="ECO:0000256" key="2">
    <source>
        <dbReference type="SAM" id="Coils"/>
    </source>
</evidence>
<dbReference type="InterPro" id="IPR029787">
    <property type="entry name" value="Nucleotide_cyclase"/>
</dbReference>
<dbReference type="InterPro" id="IPR043128">
    <property type="entry name" value="Rev_trsase/Diguanyl_cyclase"/>
</dbReference>
<feature type="region of interest" description="Disordered" evidence="3">
    <location>
        <begin position="417"/>
        <end position="438"/>
    </location>
</feature>